<dbReference type="EMBL" id="JAUEPR010000043">
    <property type="protein sequence ID" value="KAK0472189.1"/>
    <property type="molecule type" value="Genomic_DNA"/>
</dbReference>
<protein>
    <submittedName>
        <fullName evidence="2">Uncharacterized protein</fullName>
    </submittedName>
</protein>
<keyword evidence="3" id="KW-1185">Reference proteome</keyword>
<accession>A0AA39NV59</accession>
<evidence type="ECO:0000256" key="1">
    <source>
        <dbReference type="SAM" id="MobiDB-lite"/>
    </source>
</evidence>
<feature type="compositionally biased region" description="Basic residues" evidence="1">
    <location>
        <begin position="278"/>
        <end position="288"/>
    </location>
</feature>
<sequence>MSSSITRSSTPSASSLPASEASSEVAEYVHTRRELEVTKSALAEALGSKKRARSDFTVGRALHKAVAMFGPLTRLIAEADRRAAAAEEEGDASSTEDEDVKANQDRLYAGFLIMIQLVLELKRKMFDPEVEPEELEAYLAGLQVRANDGRTSDVSRIKIEIASQLNTSRFKPSIPFSAQDRIGRGIQNDIAGRLLCSMLFDWDNESVRTTIRTGTDPNVTLASNYFCRCFYANEKSDPDDLDKGFLRSALLLKTWAAIFTSPSSAGSIDDQENEPPAKKSKGSNKRSTKGNVASLCRLDGQVTPRTIAYAAVLLHFNLTDASVWQEDYCGFSYEGLWNFVVDYFEGPADAESKVAANKLLEWWTKRVFPNSVKGPEAKMTVTNSRKLLLAQRQARHTIVVRDVLLSHYNTDLPLDNSAWLLTHSGPETTIMAMQQSRTFQLQDLLSNTGDGKDEENLSVNDGHVGTYIEEHKIFITMPNGSFIPRPPTATEILLHEDGRFGHHDPTRAPQFFDAKFCHFSVIPCRPGPKDDTHPYRNWLDTIWYDVADADIVYSTGYLTHIGLLSREVHSQFQHAFNYIDEHSSAARSSKRFSEEFNGFLSIRCTRLEALVNRTRSVMTDSMTIRVQVAVMQSYWLELVAGLDYMEHYQPLMGTFTVNLDVAEQHIRAGIPVYLVRPVDQFSNQVILKAEEPVVFPLNTSLPSPPFPVIYKGDPSHPQKFYAMHRFIQIFNTYRNPFNFVTISQPSIAHAERTQAAASSSSSISVATGHPTRNQRGKVRALGPLASAQASRKKKYPALLVYASATRQSSFFRQWEHCRDALIYHVTSSSSNAKPLRLQLWRELLAMAFKSGNAQSTKVHDLMAQALGSALEAPGSGTTILQAPAPVSDQPVDIERGKYLVWELCELNFRQELLSLDTHLTHPDSSAKEDDVINFRLKRQEQIMGLFSDGSGLQQVDPFFGNTQQMYMRSSSLHDDYPVRVLLEAETRYASVLVRNGVRKLSIFSGWHSSRQNHDMHYTLRGYNREGWMVVTLEVKAGNAGDVFAYGRRAHRQWLYNARRNGYPLAPKHVFRAREHVEVI</sequence>
<dbReference type="Pfam" id="PF20414">
    <property type="entry name" value="DUF6698"/>
    <property type="match status" value="1"/>
</dbReference>
<dbReference type="AlphaFoldDB" id="A0AA39NV59"/>
<comment type="caution">
    <text evidence="2">The sequence shown here is derived from an EMBL/GenBank/DDBJ whole genome shotgun (WGS) entry which is preliminary data.</text>
</comment>
<evidence type="ECO:0000313" key="2">
    <source>
        <dbReference type="EMBL" id="KAK0472189.1"/>
    </source>
</evidence>
<evidence type="ECO:0000313" key="3">
    <source>
        <dbReference type="Proteomes" id="UP001175227"/>
    </source>
</evidence>
<dbReference type="InterPro" id="IPR046521">
    <property type="entry name" value="DUF6698"/>
</dbReference>
<name>A0AA39NV59_9AGAR</name>
<feature type="region of interest" description="Disordered" evidence="1">
    <location>
        <begin position="264"/>
        <end position="289"/>
    </location>
</feature>
<organism evidence="2 3">
    <name type="scientific">Armillaria novae-zelandiae</name>
    <dbReference type="NCBI Taxonomy" id="153914"/>
    <lineage>
        <taxon>Eukaryota</taxon>
        <taxon>Fungi</taxon>
        <taxon>Dikarya</taxon>
        <taxon>Basidiomycota</taxon>
        <taxon>Agaricomycotina</taxon>
        <taxon>Agaricomycetes</taxon>
        <taxon>Agaricomycetidae</taxon>
        <taxon>Agaricales</taxon>
        <taxon>Marasmiineae</taxon>
        <taxon>Physalacriaceae</taxon>
        <taxon>Armillaria</taxon>
    </lineage>
</organism>
<feature type="compositionally biased region" description="Low complexity" evidence="1">
    <location>
        <begin position="1"/>
        <end position="24"/>
    </location>
</feature>
<proteinExistence type="predicted"/>
<dbReference type="Proteomes" id="UP001175227">
    <property type="component" value="Unassembled WGS sequence"/>
</dbReference>
<gene>
    <name evidence="2" type="ORF">IW261DRAFT_1665985</name>
</gene>
<feature type="region of interest" description="Disordered" evidence="1">
    <location>
        <begin position="1"/>
        <end position="29"/>
    </location>
</feature>
<reference evidence="2" key="1">
    <citation type="submission" date="2023-06" db="EMBL/GenBank/DDBJ databases">
        <authorList>
            <consortium name="Lawrence Berkeley National Laboratory"/>
            <person name="Ahrendt S."/>
            <person name="Sahu N."/>
            <person name="Indic B."/>
            <person name="Wong-Bajracharya J."/>
            <person name="Merenyi Z."/>
            <person name="Ke H.-M."/>
            <person name="Monk M."/>
            <person name="Kocsube S."/>
            <person name="Drula E."/>
            <person name="Lipzen A."/>
            <person name="Balint B."/>
            <person name="Henrissat B."/>
            <person name="Andreopoulos B."/>
            <person name="Martin F.M."/>
            <person name="Harder C.B."/>
            <person name="Rigling D."/>
            <person name="Ford K.L."/>
            <person name="Foster G.D."/>
            <person name="Pangilinan J."/>
            <person name="Papanicolaou A."/>
            <person name="Barry K."/>
            <person name="LaButti K."/>
            <person name="Viragh M."/>
            <person name="Koriabine M."/>
            <person name="Yan M."/>
            <person name="Riley R."/>
            <person name="Champramary S."/>
            <person name="Plett K.L."/>
            <person name="Tsai I.J."/>
            <person name="Slot J."/>
            <person name="Sipos G."/>
            <person name="Plett J."/>
            <person name="Nagy L.G."/>
            <person name="Grigoriev I.V."/>
        </authorList>
    </citation>
    <scope>NUCLEOTIDE SEQUENCE</scope>
    <source>
        <strain evidence="2">ICMP 16352</strain>
    </source>
</reference>